<dbReference type="PANTHER" id="PTHR33794:SF1">
    <property type="entry name" value="BACILLOLYSIN"/>
    <property type="match status" value="1"/>
</dbReference>
<evidence type="ECO:0000256" key="3">
    <source>
        <dbReference type="ARBA" id="ARBA00022723"/>
    </source>
</evidence>
<comment type="caution">
    <text evidence="13">The sequence shown here is derived from an EMBL/GenBank/DDBJ whole genome shotgun (WGS) entry which is preliminary data.</text>
</comment>
<feature type="compositionally biased region" description="Low complexity" evidence="9">
    <location>
        <begin position="47"/>
        <end position="61"/>
    </location>
</feature>
<dbReference type="InterPro" id="IPR013856">
    <property type="entry name" value="Peptidase_M4_domain"/>
</dbReference>
<dbReference type="PANTHER" id="PTHR33794">
    <property type="entry name" value="BACILLOLYSIN"/>
    <property type="match status" value="1"/>
</dbReference>
<dbReference type="Pfam" id="PF02868">
    <property type="entry name" value="Peptidase_M4_C"/>
    <property type="match status" value="1"/>
</dbReference>
<dbReference type="Gene3D" id="3.10.170.10">
    <property type="match status" value="1"/>
</dbReference>
<dbReference type="GO" id="GO:0046872">
    <property type="term" value="F:metal ion binding"/>
    <property type="evidence" value="ECO:0007669"/>
    <property type="project" value="UniProtKB-KW"/>
</dbReference>
<dbReference type="InterPro" id="IPR050728">
    <property type="entry name" value="Zinc_Metalloprotease_M4"/>
</dbReference>
<feature type="domain" description="FTP" evidence="12">
    <location>
        <begin position="410"/>
        <end position="456"/>
    </location>
</feature>
<sequence length="888" mass="91859">MDGCLTSRTPSGPRLGLYSGIVLAGIGVGMVVGQGVAVASPADTEGTSQSDDASSDASTSAGPRGEPADAAGDESDESTDAAVDDSDVEADDTGIEAEVEAEAETAEADERTQSHKRSRATRADAAAGADEPSSDITAHAGEEADTVDATEAATEFAAVASAPEPAPAVEPEPTLRSLVSARPVTTESIVTDVLTWVGLRSATDDAPAPVTPVSGLVESLWLAVRQSQYTWNNQRPIAGVTMSGPGPGGVVAGNLNAVDYDDAALTYVLASGPSHGRVVIDALGRFTYTPGAAAAGRADRFTIRVDDTSGNPFHVHGLLGLLGLARPTEVTVSIAATSPAGLGIPSTFDIDGLSSRDGVEVTTSSAGAVRVIEGRFTDQVVVNAADAAAVLNALAPVLGAPSGFADLAEVSASKVGDGDTLERFYRFTETIGGITVLGSEVILVTDAGGDVTSVFNYYRALGDNFSITPDAKVDEDAEIRLIASTAYLGSNADPASIGSFLAASTFTNDLVVYTVTDDHAPALAWRVVVHVPDTGELAPSGATVMIHADGENAGTVIITVSNAQAAAAVTTAKDWLGDTRTITVDTRKILWFRSSEMSDPTRNITTYKTSYGFFGLGSPVLPGKVVKRGLFGWDTSAVSAHANAAVVYDYFKTVLGRQSYDGDGAKIVISIRYRPTSSPLGYTNAFWDPTIQQFAFGDKGVLQADVDIVAHEFTHAVISSILGDTALDSGQPGALNEAYADIFGVLVEGATGADRWLIAEDSGIGIVRNLADPTSVTTSYGPYRDRLSTQYTGSGDDRGEHVNSTIFSHAAYLMMTDPATVGVSDVTWAKVFYHSIPRLSATAQFTDARAAVLSSASEQGLTLAQRSAIAAAFDTVEIYGAPVLSIAV</sequence>
<evidence type="ECO:0000256" key="4">
    <source>
        <dbReference type="ARBA" id="ARBA00022729"/>
    </source>
</evidence>
<reference evidence="13 14" key="1">
    <citation type="submission" date="2016-01" db="EMBL/GenBank/DDBJ databases">
        <title>The new phylogeny of the genus Mycobacterium.</title>
        <authorList>
            <person name="Tarcisio F."/>
            <person name="Conor M."/>
            <person name="Antonella G."/>
            <person name="Elisabetta G."/>
            <person name="Giulia F.S."/>
            <person name="Sara T."/>
            <person name="Anna F."/>
            <person name="Clotilde B."/>
            <person name="Roberto B."/>
            <person name="Veronica D.S."/>
            <person name="Fabio R."/>
            <person name="Monica P."/>
            <person name="Olivier J."/>
            <person name="Enrico T."/>
            <person name="Nicola S."/>
        </authorList>
    </citation>
    <scope>NUCLEOTIDE SEQUENCE [LARGE SCALE GENOMIC DNA]</scope>
    <source>
        <strain evidence="13 14">DSM 45541</strain>
    </source>
</reference>
<gene>
    <name evidence="13" type="ORF">AWC12_10765</name>
</gene>
<keyword evidence="5" id="KW-0378">Hydrolase</keyword>
<dbReference type="SUPFAM" id="SSF55486">
    <property type="entry name" value="Metalloproteases ('zincins'), catalytic domain"/>
    <property type="match status" value="1"/>
</dbReference>
<evidence type="ECO:0000256" key="5">
    <source>
        <dbReference type="ARBA" id="ARBA00022801"/>
    </source>
</evidence>
<dbReference type="AlphaFoldDB" id="A0A1X1WR45"/>
<dbReference type="Pfam" id="PF07504">
    <property type="entry name" value="FTP"/>
    <property type="match status" value="1"/>
</dbReference>
<evidence type="ECO:0000256" key="8">
    <source>
        <dbReference type="PIRSR" id="PIRSR623612-1"/>
    </source>
</evidence>
<evidence type="ECO:0000259" key="10">
    <source>
        <dbReference type="Pfam" id="PF01447"/>
    </source>
</evidence>
<evidence type="ECO:0000256" key="2">
    <source>
        <dbReference type="ARBA" id="ARBA00022670"/>
    </source>
</evidence>
<feature type="compositionally biased region" description="Acidic residues" evidence="9">
    <location>
        <begin position="71"/>
        <end position="107"/>
    </location>
</feature>
<dbReference type="InterPro" id="IPR023612">
    <property type="entry name" value="Peptidase_M4"/>
</dbReference>
<evidence type="ECO:0000259" key="11">
    <source>
        <dbReference type="Pfam" id="PF02868"/>
    </source>
</evidence>
<dbReference type="Proteomes" id="UP000193622">
    <property type="component" value="Unassembled WGS sequence"/>
</dbReference>
<dbReference type="CDD" id="cd09597">
    <property type="entry name" value="M4_TLP"/>
    <property type="match status" value="1"/>
</dbReference>
<protein>
    <submittedName>
        <fullName evidence="13">Peptidase M4</fullName>
    </submittedName>
</protein>
<keyword evidence="6" id="KW-0862">Zinc</keyword>
<evidence type="ECO:0000256" key="1">
    <source>
        <dbReference type="ARBA" id="ARBA00009388"/>
    </source>
</evidence>
<dbReference type="Pfam" id="PF01447">
    <property type="entry name" value="Peptidase_M4"/>
    <property type="match status" value="1"/>
</dbReference>
<dbReference type="RefSeq" id="WP_234813931.1">
    <property type="nucleotide sequence ID" value="NZ_LQPC01000027.1"/>
</dbReference>
<dbReference type="InterPro" id="IPR001570">
    <property type="entry name" value="Peptidase_M4_C_domain"/>
</dbReference>
<dbReference type="GO" id="GO:0006508">
    <property type="term" value="P:proteolysis"/>
    <property type="evidence" value="ECO:0007669"/>
    <property type="project" value="UniProtKB-KW"/>
</dbReference>
<feature type="region of interest" description="Disordered" evidence="9">
    <location>
        <begin position="40"/>
        <end position="136"/>
    </location>
</feature>
<feature type="active site" description="Proton donor" evidence="8">
    <location>
        <position position="801"/>
    </location>
</feature>
<proteinExistence type="inferred from homology"/>
<evidence type="ECO:0000313" key="13">
    <source>
        <dbReference type="EMBL" id="ORV89091.1"/>
    </source>
</evidence>
<accession>A0A1X1WR45</accession>
<organism evidence="13 14">
    <name type="scientific">Mycolicibacterium iranicum</name>
    <name type="common">Mycobacterium iranicum</name>
    <dbReference type="NCBI Taxonomy" id="912594"/>
    <lineage>
        <taxon>Bacteria</taxon>
        <taxon>Bacillati</taxon>
        <taxon>Actinomycetota</taxon>
        <taxon>Actinomycetes</taxon>
        <taxon>Mycobacteriales</taxon>
        <taxon>Mycobacteriaceae</taxon>
        <taxon>Mycolicibacterium</taxon>
    </lineage>
</organism>
<feature type="compositionally biased region" description="Low complexity" evidence="9">
    <location>
        <begin position="123"/>
        <end position="135"/>
    </location>
</feature>
<feature type="domain" description="Peptidase M4" evidence="10">
    <location>
        <begin position="571"/>
        <end position="718"/>
    </location>
</feature>
<dbReference type="InterPro" id="IPR011096">
    <property type="entry name" value="FTP_domain"/>
</dbReference>
<evidence type="ECO:0000256" key="7">
    <source>
        <dbReference type="ARBA" id="ARBA00023049"/>
    </source>
</evidence>
<comment type="similarity">
    <text evidence="1">Belongs to the peptidase M4 family.</text>
</comment>
<dbReference type="PRINTS" id="PR00730">
    <property type="entry name" value="THERMOLYSIN"/>
</dbReference>
<dbReference type="Gene3D" id="1.10.390.10">
    <property type="entry name" value="Neutral Protease Domain 2"/>
    <property type="match status" value="1"/>
</dbReference>
<evidence type="ECO:0000256" key="9">
    <source>
        <dbReference type="SAM" id="MobiDB-lite"/>
    </source>
</evidence>
<feature type="domain" description="Peptidase M4 C-terminal" evidence="11">
    <location>
        <begin position="729"/>
        <end position="878"/>
    </location>
</feature>
<name>A0A1X1WR45_MYCIR</name>
<keyword evidence="7" id="KW-0482">Metalloprotease</keyword>
<dbReference type="EMBL" id="LQPC01000027">
    <property type="protein sequence ID" value="ORV89091.1"/>
    <property type="molecule type" value="Genomic_DNA"/>
</dbReference>
<feature type="active site" evidence="8">
    <location>
        <position position="712"/>
    </location>
</feature>
<evidence type="ECO:0000259" key="12">
    <source>
        <dbReference type="Pfam" id="PF07504"/>
    </source>
</evidence>
<keyword evidence="3" id="KW-0479">Metal-binding</keyword>
<dbReference type="Pfam" id="PF17963">
    <property type="entry name" value="Big_9"/>
    <property type="match status" value="1"/>
</dbReference>
<dbReference type="InterPro" id="IPR027268">
    <property type="entry name" value="Peptidase_M4/M1_CTD_sf"/>
</dbReference>
<keyword evidence="4" id="KW-0732">Signal</keyword>
<evidence type="ECO:0000313" key="14">
    <source>
        <dbReference type="Proteomes" id="UP000193622"/>
    </source>
</evidence>
<dbReference type="GO" id="GO:0004222">
    <property type="term" value="F:metalloendopeptidase activity"/>
    <property type="evidence" value="ECO:0007669"/>
    <property type="project" value="InterPro"/>
</dbReference>
<evidence type="ECO:0000256" key="6">
    <source>
        <dbReference type="ARBA" id="ARBA00022833"/>
    </source>
</evidence>
<keyword evidence="2" id="KW-0645">Protease</keyword>